<dbReference type="Pfam" id="PF00534">
    <property type="entry name" value="Glycos_transf_1"/>
    <property type="match status" value="1"/>
</dbReference>
<dbReference type="InterPro" id="IPR028098">
    <property type="entry name" value="Glyco_trans_4-like_N"/>
</dbReference>
<keyword evidence="2" id="KW-0328">Glycosyltransferase</keyword>
<sequence>MTARPRVLWVTNVASPYRRPVWEALSERFDLTVALLETAAHTRADGRRGADWLDPGASAYRVEHLTTWRVSGGENARFAVLGWRGVRAPHPAAVLVGGWDQPGYWQLLVWAKLRRVRVVGFYESTLLTNRHRSGPIAAAKRWFFRRLDAIVVPGEAAREAAVAAGMDAARIRIGFNAVDVEAFHAAATAARADRSLSERSETKRAPRSADLVYVGQLIPRKNVDGLLRAFAALPGTPTLRIVGAGESQGALAALAEALGVAERVHMIPFVPNRDLAALLATARVLVLPSIEEVWGLVVNEALAAGLHVVVSDRAGVARSVRGMRGVTVVDPSRDELLRQGLERALADAASPIEHPEILAHTPAAFAGVFADALVPTASMTRR</sequence>
<dbReference type="InterPro" id="IPR001296">
    <property type="entry name" value="Glyco_trans_1"/>
</dbReference>
<dbReference type="RefSeq" id="WP_172990701.1">
    <property type="nucleotide sequence ID" value="NZ_CP054038.1"/>
</dbReference>
<evidence type="ECO:0000313" key="7">
    <source>
        <dbReference type="Proteomes" id="UP000502498"/>
    </source>
</evidence>
<dbReference type="InterPro" id="IPR050194">
    <property type="entry name" value="Glycosyltransferase_grp1"/>
</dbReference>
<feature type="domain" description="Glycosyltransferase subfamily 4-like N-terminal" evidence="5">
    <location>
        <begin position="102"/>
        <end position="181"/>
    </location>
</feature>
<evidence type="ECO:0000256" key="1">
    <source>
        <dbReference type="ARBA" id="ARBA00021292"/>
    </source>
</evidence>
<evidence type="ECO:0000259" key="5">
    <source>
        <dbReference type="Pfam" id="PF13439"/>
    </source>
</evidence>
<evidence type="ECO:0000259" key="4">
    <source>
        <dbReference type="Pfam" id="PF00534"/>
    </source>
</evidence>
<dbReference type="Gene3D" id="3.40.50.2000">
    <property type="entry name" value="Glycogen Phosphorylase B"/>
    <property type="match status" value="2"/>
</dbReference>
<evidence type="ECO:0000256" key="3">
    <source>
        <dbReference type="ARBA" id="ARBA00022679"/>
    </source>
</evidence>
<dbReference type="PANTHER" id="PTHR45947:SF3">
    <property type="entry name" value="SULFOQUINOVOSYL TRANSFERASE SQD2"/>
    <property type="match status" value="1"/>
</dbReference>
<dbReference type="GO" id="GO:0016758">
    <property type="term" value="F:hexosyltransferase activity"/>
    <property type="evidence" value="ECO:0007669"/>
    <property type="project" value="TreeGrafter"/>
</dbReference>
<dbReference type="PANTHER" id="PTHR45947">
    <property type="entry name" value="SULFOQUINOVOSYL TRANSFERASE SQD2"/>
    <property type="match status" value="1"/>
</dbReference>
<gene>
    <name evidence="6" type="ORF">HQM25_13460</name>
</gene>
<evidence type="ECO:0000313" key="6">
    <source>
        <dbReference type="EMBL" id="QKJ20266.1"/>
    </source>
</evidence>
<dbReference type="SUPFAM" id="SSF53756">
    <property type="entry name" value="UDP-Glycosyltransferase/glycogen phosphorylase"/>
    <property type="match status" value="1"/>
</dbReference>
<protein>
    <recommendedName>
        <fullName evidence="1">D-inositol 3-phosphate glycosyltransferase</fullName>
    </recommendedName>
</protein>
<accession>A0A7D4U8T4</accession>
<proteinExistence type="predicted"/>
<evidence type="ECO:0000256" key="2">
    <source>
        <dbReference type="ARBA" id="ARBA00022676"/>
    </source>
</evidence>
<reference evidence="6 7" key="1">
    <citation type="submission" date="2020-05" db="EMBL/GenBank/DDBJ databases">
        <title>Strain PA2F3 complete genome.</title>
        <authorList>
            <person name="Kim Y.-S."/>
            <person name="Kim S.-J."/>
            <person name="Jung H.-k."/>
            <person name="Kim S.-E."/>
            <person name="Kim K.-H."/>
        </authorList>
    </citation>
    <scope>NUCLEOTIDE SEQUENCE [LARGE SCALE GENOMIC DNA]</scope>
    <source>
        <strain evidence="6 7">PA2F3</strain>
    </source>
</reference>
<keyword evidence="3 6" id="KW-0808">Transferase</keyword>
<dbReference type="CDD" id="cd03801">
    <property type="entry name" value="GT4_PimA-like"/>
    <property type="match status" value="1"/>
</dbReference>
<feature type="domain" description="Glycosyl transferase family 1" evidence="4">
    <location>
        <begin position="201"/>
        <end position="348"/>
    </location>
</feature>
<dbReference type="AlphaFoldDB" id="A0A7D4U8T4"/>
<dbReference type="Proteomes" id="UP000502498">
    <property type="component" value="Chromosome"/>
</dbReference>
<dbReference type="EMBL" id="CP054038">
    <property type="protein sequence ID" value="QKJ20266.1"/>
    <property type="molecule type" value="Genomic_DNA"/>
</dbReference>
<organism evidence="6 7">
    <name type="scientific">Microbacterium hominis</name>
    <dbReference type="NCBI Taxonomy" id="162426"/>
    <lineage>
        <taxon>Bacteria</taxon>
        <taxon>Bacillati</taxon>
        <taxon>Actinomycetota</taxon>
        <taxon>Actinomycetes</taxon>
        <taxon>Micrococcales</taxon>
        <taxon>Microbacteriaceae</taxon>
        <taxon>Microbacterium</taxon>
    </lineage>
</organism>
<name>A0A7D4U8T4_9MICO</name>
<dbReference type="Pfam" id="PF13439">
    <property type="entry name" value="Glyco_transf_4"/>
    <property type="match status" value="1"/>
</dbReference>
<dbReference type="GO" id="GO:1901137">
    <property type="term" value="P:carbohydrate derivative biosynthetic process"/>
    <property type="evidence" value="ECO:0007669"/>
    <property type="project" value="UniProtKB-ARBA"/>
</dbReference>